<dbReference type="InterPro" id="IPR027434">
    <property type="entry name" value="Homing_endonucl"/>
</dbReference>
<evidence type="ECO:0000313" key="1">
    <source>
        <dbReference type="EMBL" id="OGZ44224.1"/>
    </source>
</evidence>
<reference evidence="1 2" key="1">
    <citation type="journal article" date="2016" name="Nat. Commun.">
        <title>Thousands of microbial genomes shed light on interconnected biogeochemical processes in an aquifer system.</title>
        <authorList>
            <person name="Anantharaman K."/>
            <person name="Brown C.T."/>
            <person name="Hug L.A."/>
            <person name="Sharon I."/>
            <person name="Castelle C.J."/>
            <person name="Probst A.J."/>
            <person name="Thomas B.C."/>
            <person name="Singh A."/>
            <person name="Wilkins M.J."/>
            <person name="Karaoz U."/>
            <person name="Brodie E.L."/>
            <person name="Williams K.H."/>
            <person name="Hubbard S.S."/>
            <person name="Banfield J.F."/>
        </authorList>
    </citation>
    <scope>NUCLEOTIDE SEQUENCE [LARGE SCALE GENOMIC DNA]</scope>
</reference>
<evidence type="ECO:0000313" key="2">
    <source>
        <dbReference type="Proteomes" id="UP000177480"/>
    </source>
</evidence>
<dbReference type="Proteomes" id="UP000177480">
    <property type="component" value="Unassembled WGS sequence"/>
</dbReference>
<dbReference type="AlphaFoldDB" id="A0A1G2G1N0"/>
<sequence length="219" mass="25112">MGKRGPEPRKTISEKWSPQLAYAIGLLVTDGCLARKNYLVDLTSKDLEQLQNFSKCIGRQCKIGYKSSGYSEKNIGRIQFKNYYFYNFLLSIGLMPAKSRIIGAIKIPSKYFWDFVRGAYDGDGSSYSYWDPRWKSSFMFYTSFVSASPAFIEWMRSEVRSRVGAHGHISASAGLQQLRYAKADSLKILRKMYHTDNVFCLSRKKLKIERILATVGEKL</sequence>
<dbReference type="STRING" id="1802114.A2719_00180"/>
<gene>
    <name evidence="1" type="ORF">A2719_00180</name>
</gene>
<evidence type="ECO:0008006" key="3">
    <source>
        <dbReference type="Google" id="ProtNLM"/>
    </source>
</evidence>
<comment type="caution">
    <text evidence="1">The sequence shown here is derived from an EMBL/GenBank/DDBJ whole genome shotgun (WGS) entry which is preliminary data.</text>
</comment>
<dbReference type="Gene3D" id="3.10.28.10">
    <property type="entry name" value="Homing endonucleases"/>
    <property type="match status" value="1"/>
</dbReference>
<proteinExistence type="predicted"/>
<dbReference type="EMBL" id="MHNK01000006">
    <property type="protein sequence ID" value="OGZ44224.1"/>
    <property type="molecule type" value="Genomic_DNA"/>
</dbReference>
<organism evidence="1 2">
    <name type="scientific">Candidatus Ryanbacteria bacterium RIFCSPHIGHO2_01_FULL_45_22</name>
    <dbReference type="NCBI Taxonomy" id="1802114"/>
    <lineage>
        <taxon>Bacteria</taxon>
        <taxon>Candidatus Ryaniibacteriota</taxon>
    </lineage>
</organism>
<name>A0A1G2G1N0_9BACT</name>
<protein>
    <recommendedName>
        <fullName evidence="3">Homing endonuclease LAGLIDADG domain-containing protein</fullName>
    </recommendedName>
</protein>
<accession>A0A1G2G1N0</accession>